<evidence type="ECO:0000313" key="1">
    <source>
        <dbReference type="EMBL" id="CAH2260982.1"/>
    </source>
</evidence>
<dbReference type="EMBL" id="CAKXAJ010026178">
    <property type="protein sequence ID" value="CAH2260982.1"/>
    <property type="molecule type" value="Genomic_DNA"/>
</dbReference>
<proteinExistence type="predicted"/>
<name>A0A8S4S9J0_9NEOP</name>
<dbReference type="Proteomes" id="UP000838756">
    <property type="component" value="Unassembled WGS sequence"/>
</dbReference>
<dbReference type="AlphaFoldDB" id="A0A8S4S9J0"/>
<sequence>MERAMLGVSLRDNIRNEEIHRRTKVTDIAQRMSGMKWQWAGHVCRRTDGHRGRRVLDWRRRIAKRSVRRHPVCLTDDLKKVAGIDWIRKAEVQQWTLVGC</sequence>
<organism evidence="1 2">
    <name type="scientific">Pararge aegeria aegeria</name>
    <dbReference type="NCBI Taxonomy" id="348720"/>
    <lineage>
        <taxon>Eukaryota</taxon>
        <taxon>Metazoa</taxon>
        <taxon>Ecdysozoa</taxon>
        <taxon>Arthropoda</taxon>
        <taxon>Hexapoda</taxon>
        <taxon>Insecta</taxon>
        <taxon>Pterygota</taxon>
        <taxon>Neoptera</taxon>
        <taxon>Endopterygota</taxon>
        <taxon>Lepidoptera</taxon>
        <taxon>Glossata</taxon>
        <taxon>Ditrysia</taxon>
        <taxon>Papilionoidea</taxon>
        <taxon>Nymphalidae</taxon>
        <taxon>Satyrinae</taxon>
        <taxon>Satyrini</taxon>
        <taxon>Parargina</taxon>
        <taxon>Pararge</taxon>
    </lineage>
</organism>
<comment type="caution">
    <text evidence="1">The sequence shown here is derived from an EMBL/GenBank/DDBJ whole genome shotgun (WGS) entry which is preliminary data.</text>
</comment>
<evidence type="ECO:0000313" key="2">
    <source>
        <dbReference type="Proteomes" id="UP000838756"/>
    </source>
</evidence>
<keyword evidence="2" id="KW-1185">Reference proteome</keyword>
<protein>
    <submittedName>
        <fullName evidence="1">Jg10776 protein</fullName>
    </submittedName>
</protein>
<reference evidence="1" key="1">
    <citation type="submission" date="2022-03" db="EMBL/GenBank/DDBJ databases">
        <authorList>
            <person name="Lindestad O."/>
        </authorList>
    </citation>
    <scope>NUCLEOTIDE SEQUENCE</scope>
</reference>
<gene>
    <name evidence="1" type="primary">jg10776</name>
    <name evidence="1" type="ORF">PAEG_LOCUS23814</name>
</gene>
<accession>A0A8S4S9J0</accession>
<dbReference type="OrthoDB" id="407509at2759"/>